<evidence type="ECO:0000313" key="2">
    <source>
        <dbReference type="EMBL" id="KAK7535338.1"/>
    </source>
</evidence>
<sequence length="205" mass="22964">MANNNKQTDLALDDEWIGVRLDGLEVETHRLALQKGGGAAVKSRFIAAHRAHLRDEVEYWEIQAMATTTADDKFSDAYSNWKIKAGELALFEARYPPATDEGRDDKEDVDGVALALRDSYWGRTVRHNPNFAMSDPFRPKRTRNPLAGMERAVSPMGTRKVDVPPPALQRAVADSRAPRRVERILPNRVAPQKTGEKDQEGCNPM</sequence>
<feature type="compositionally biased region" description="Basic and acidic residues" evidence="1">
    <location>
        <begin position="194"/>
        <end position="205"/>
    </location>
</feature>
<dbReference type="GeneID" id="92031200"/>
<reference evidence="2 3" key="1">
    <citation type="submission" date="2024-04" db="EMBL/GenBank/DDBJ databases">
        <title>Phyllosticta paracitricarpa is synonymous to the EU quarantine fungus P. citricarpa based on phylogenomic analyses.</title>
        <authorList>
            <consortium name="Lawrence Berkeley National Laboratory"/>
            <person name="Van ingen-buijs V.A."/>
            <person name="Van westerhoven A.C."/>
            <person name="Haridas S."/>
            <person name="Skiadas P."/>
            <person name="Martin F."/>
            <person name="Groenewald J.Z."/>
            <person name="Crous P.W."/>
            <person name="Seidl M.F."/>
        </authorList>
    </citation>
    <scope>NUCLEOTIDE SEQUENCE [LARGE SCALE GENOMIC DNA]</scope>
    <source>
        <strain evidence="2 3">CPC 17464</strain>
    </source>
</reference>
<feature type="compositionally biased region" description="Basic and acidic residues" evidence="1">
    <location>
        <begin position="176"/>
        <end position="185"/>
    </location>
</feature>
<organism evidence="2 3">
    <name type="scientific">Phyllosticta citribraziliensis</name>
    <dbReference type="NCBI Taxonomy" id="989973"/>
    <lineage>
        <taxon>Eukaryota</taxon>
        <taxon>Fungi</taxon>
        <taxon>Dikarya</taxon>
        <taxon>Ascomycota</taxon>
        <taxon>Pezizomycotina</taxon>
        <taxon>Dothideomycetes</taxon>
        <taxon>Dothideomycetes incertae sedis</taxon>
        <taxon>Botryosphaeriales</taxon>
        <taxon>Phyllostictaceae</taxon>
        <taxon>Phyllosticta</taxon>
    </lineage>
</organism>
<feature type="region of interest" description="Disordered" evidence="1">
    <location>
        <begin position="156"/>
        <end position="205"/>
    </location>
</feature>
<dbReference type="RefSeq" id="XP_066654063.1">
    <property type="nucleotide sequence ID" value="XM_066798294.1"/>
</dbReference>
<dbReference type="EMBL" id="JBBPEH010000008">
    <property type="protein sequence ID" value="KAK7535338.1"/>
    <property type="molecule type" value="Genomic_DNA"/>
</dbReference>
<accession>A0ABR1LL31</accession>
<evidence type="ECO:0000313" key="3">
    <source>
        <dbReference type="Proteomes" id="UP001360953"/>
    </source>
</evidence>
<gene>
    <name evidence="2" type="ORF">J3D65DRAFT_604725</name>
</gene>
<proteinExistence type="predicted"/>
<dbReference type="Proteomes" id="UP001360953">
    <property type="component" value="Unassembled WGS sequence"/>
</dbReference>
<evidence type="ECO:0000256" key="1">
    <source>
        <dbReference type="SAM" id="MobiDB-lite"/>
    </source>
</evidence>
<keyword evidence="3" id="KW-1185">Reference proteome</keyword>
<comment type="caution">
    <text evidence="2">The sequence shown here is derived from an EMBL/GenBank/DDBJ whole genome shotgun (WGS) entry which is preliminary data.</text>
</comment>
<name>A0ABR1LL31_9PEZI</name>
<protein>
    <submittedName>
        <fullName evidence="2">Uncharacterized protein</fullName>
    </submittedName>
</protein>